<dbReference type="GO" id="GO:0006355">
    <property type="term" value="P:regulation of DNA-templated transcription"/>
    <property type="evidence" value="ECO:0007669"/>
    <property type="project" value="InterPro"/>
</dbReference>
<dbReference type="Gene3D" id="1.10.10.10">
    <property type="entry name" value="Winged helix-like DNA-binding domain superfamily/Winged helix DNA-binding domain"/>
    <property type="match status" value="1"/>
</dbReference>
<dbReference type="Proteomes" id="UP000186607">
    <property type="component" value="Unassembled WGS sequence"/>
</dbReference>
<dbReference type="CDD" id="cd00383">
    <property type="entry name" value="trans_reg_C"/>
    <property type="match status" value="1"/>
</dbReference>
<evidence type="ECO:0000259" key="8">
    <source>
        <dbReference type="PROSITE" id="PS50110"/>
    </source>
</evidence>
<evidence type="ECO:0000256" key="1">
    <source>
        <dbReference type="ARBA" id="ARBA00022553"/>
    </source>
</evidence>
<dbReference type="CDD" id="cd17624">
    <property type="entry name" value="REC_OmpR_PmrA-like"/>
    <property type="match status" value="1"/>
</dbReference>
<feature type="modified residue" description="4-aspartylphosphate" evidence="6">
    <location>
        <position position="48"/>
    </location>
</feature>
<keyword evidence="11" id="KW-1185">Reference proteome</keyword>
<sequence length="222" mass="24713">MVVEDEPTIRRPLVASLREAGYAVDEAACAREARELALTIPFDALMVDVGLPEGPLAGFELVRELREAGSSCPVLFLTARDAVEDRIAGLDAGGDDYLVKPFHLGEVQARLRALVRRGRSEPQSTQVWQDLRLDWNARAVFRDGARVALTAKEFSLLEVLASHPGRIYTRDELIDRVWDGRFDAESNVVDTYVRNLRRKLGDPVVQTVRGLGYRFPDAGPEV</sequence>
<feature type="DNA-binding region" description="OmpR/PhoB-type" evidence="7">
    <location>
        <begin position="123"/>
        <end position="217"/>
    </location>
</feature>
<keyword evidence="1 6" id="KW-0597">Phosphoprotein</keyword>
<evidence type="ECO:0000256" key="3">
    <source>
        <dbReference type="ARBA" id="ARBA00023015"/>
    </source>
</evidence>
<dbReference type="AlphaFoldDB" id="A0A1U7NRW9"/>
<dbReference type="EMBL" id="MSTI01000171">
    <property type="protein sequence ID" value="OLV15655.1"/>
    <property type="molecule type" value="Genomic_DNA"/>
</dbReference>
<dbReference type="GO" id="GO:0000976">
    <property type="term" value="F:transcription cis-regulatory region binding"/>
    <property type="evidence" value="ECO:0007669"/>
    <property type="project" value="TreeGrafter"/>
</dbReference>
<dbReference type="Pfam" id="PF00486">
    <property type="entry name" value="Trans_reg_C"/>
    <property type="match status" value="1"/>
</dbReference>
<dbReference type="InterPro" id="IPR001789">
    <property type="entry name" value="Sig_transdc_resp-reg_receiver"/>
</dbReference>
<accession>A0A1U7NRW9</accession>
<dbReference type="Gene3D" id="6.10.250.690">
    <property type="match status" value="1"/>
</dbReference>
<dbReference type="STRING" id="249408.BOO71_0014326"/>
<dbReference type="InterPro" id="IPR011006">
    <property type="entry name" value="CheY-like_superfamily"/>
</dbReference>
<comment type="caution">
    <text evidence="10">The sequence shown here is derived from an EMBL/GenBank/DDBJ whole genome shotgun (WGS) entry which is preliminary data.</text>
</comment>
<dbReference type="PANTHER" id="PTHR48111">
    <property type="entry name" value="REGULATOR OF RPOS"/>
    <property type="match status" value="1"/>
</dbReference>
<evidence type="ECO:0000256" key="7">
    <source>
        <dbReference type="PROSITE-ProRule" id="PRU01091"/>
    </source>
</evidence>
<proteinExistence type="predicted"/>
<keyword evidence="5" id="KW-0804">Transcription</keyword>
<dbReference type="InterPro" id="IPR001867">
    <property type="entry name" value="OmpR/PhoB-type_DNA-bd"/>
</dbReference>
<dbReference type="SMART" id="SM00448">
    <property type="entry name" value="REC"/>
    <property type="match status" value="1"/>
</dbReference>
<dbReference type="GO" id="GO:0005829">
    <property type="term" value="C:cytosol"/>
    <property type="evidence" value="ECO:0007669"/>
    <property type="project" value="TreeGrafter"/>
</dbReference>
<dbReference type="Pfam" id="PF00072">
    <property type="entry name" value="Response_reg"/>
    <property type="match status" value="1"/>
</dbReference>
<gene>
    <name evidence="10" type="ORF">BOO71_0014326</name>
</gene>
<dbReference type="InterPro" id="IPR036388">
    <property type="entry name" value="WH-like_DNA-bd_sf"/>
</dbReference>
<evidence type="ECO:0000259" key="9">
    <source>
        <dbReference type="PROSITE" id="PS51755"/>
    </source>
</evidence>
<evidence type="ECO:0000256" key="5">
    <source>
        <dbReference type="ARBA" id="ARBA00023163"/>
    </source>
</evidence>
<organism evidence="10 11">
    <name type="scientific">Deinococcus marmoris</name>
    <dbReference type="NCBI Taxonomy" id="249408"/>
    <lineage>
        <taxon>Bacteria</taxon>
        <taxon>Thermotogati</taxon>
        <taxon>Deinococcota</taxon>
        <taxon>Deinococci</taxon>
        <taxon>Deinococcales</taxon>
        <taxon>Deinococcaceae</taxon>
        <taxon>Deinococcus</taxon>
    </lineage>
</organism>
<evidence type="ECO:0000256" key="2">
    <source>
        <dbReference type="ARBA" id="ARBA00023012"/>
    </source>
</evidence>
<evidence type="ECO:0000313" key="11">
    <source>
        <dbReference type="Proteomes" id="UP000186607"/>
    </source>
</evidence>
<evidence type="ECO:0000256" key="6">
    <source>
        <dbReference type="PROSITE-ProRule" id="PRU00169"/>
    </source>
</evidence>
<dbReference type="Gene3D" id="3.40.50.2300">
    <property type="match status" value="1"/>
</dbReference>
<dbReference type="SUPFAM" id="SSF52172">
    <property type="entry name" value="CheY-like"/>
    <property type="match status" value="1"/>
</dbReference>
<keyword evidence="4 7" id="KW-0238">DNA-binding</keyword>
<dbReference type="PROSITE" id="PS51755">
    <property type="entry name" value="OMPR_PHOB"/>
    <property type="match status" value="1"/>
</dbReference>
<protein>
    <submittedName>
        <fullName evidence="10">Response regulator</fullName>
    </submittedName>
</protein>
<feature type="domain" description="OmpR/PhoB-type" evidence="9">
    <location>
        <begin position="123"/>
        <end position="217"/>
    </location>
</feature>
<dbReference type="SMART" id="SM00862">
    <property type="entry name" value="Trans_reg_C"/>
    <property type="match status" value="1"/>
</dbReference>
<dbReference type="PROSITE" id="PS50110">
    <property type="entry name" value="RESPONSE_REGULATORY"/>
    <property type="match status" value="1"/>
</dbReference>
<evidence type="ECO:0000256" key="4">
    <source>
        <dbReference type="ARBA" id="ARBA00023125"/>
    </source>
</evidence>
<dbReference type="PANTHER" id="PTHR48111:SF22">
    <property type="entry name" value="REGULATOR OF RPOS"/>
    <property type="match status" value="1"/>
</dbReference>
<dbReference type="GO" id="GO:0000156">
    <property type="term" value="F:phosphorelay response regulator activity"/>
    <property type="evidence" value="ECO:0007669"/>
    <property type="project" value="TreeGrafter"/>
</dbReference>
<feature type="domain" description="Response regulatory" evidence="8">
    <location>
        <begin position="1"/>
        <end position="115"/>
    </location>
</feature>
<reference evidence="10 11" key="1">
    <citation type="submission" date="2017-01" db="EMBL/GenBank/DDBJ databases">
        <title>Genome Analysis of Deinococcus marmoris KOPRI26562.</title>
        <authorList>
            <person name="Kim J.H."/>
            <person name="Oh H.-M."/>
        </authorList>
    </citation>
    <scope>NUCLEOTIDE SEQUENCE [LARGE SCALE GENOMIC DNA]</scope>
    <source>
        <strain evidence="10 11">KOPRI26562</strain>
    </source>
</reference>
<name>A0A1U7NRW9_9DEIO</name>
<keyword evidence="3" id="KW-0805">Transcription regulation</keyword>
<keyword evidence="2" id="KW-0902">Two-component regulatory system</keyword>
<evidence type="ECO:0000313" key="10">
    <source>
        <dbReference type="EMBL" id="OLV15655.1"/>
    </source>
</evidence>
<dbReference type="InterPro" id="IPR039420">
    <property type="entry name" value="WalR-like"/>
</dbReference>
<dbReference type="GO" id="GO:0032993">
    <property type="term" value="C:protein-DNA complex"/>
    <property type="evidence" value="ECO:0007669"/>
    <property type="project" value="TreeGrafter"/>
</dbReference>